<dbReference type="EMBL" id="JAASQJ010000004">
    <property type="protein sequence ID" value="NIJ54949.1"/>
    <property type="molecule type" value="Genomic_DNA"/>
</dbReference>
<dbReference type="Pfam" id="PF16250">
    <property type="entry name" value="DUF4907"/>
    <property type="match status" value="1"/>
</dbReference>
<name>A0ABX0UPP4_9BACT</name>
<sequence length="102" mass="11188">MAFAVAVYFFLPSRTGISNGNDEGLSQFRVEAFKKETGWGYRIYQDTTAVIEQTSVPGVPGKSGFATEELARKTGQLVQRKLDQGIFPPTITANELDSLGIR</sequence>
<comment type="caution">
    <text evidence="1">The sequence shown here is derived from an EMBL/GenBank/DDBJ whole genome shotgun (WGS) entry which is preliminary data.</text>
</comment>
<organism evidence="1 2">
    <name type="scientific">Dyadobacter arcticus</name>
    <dbReference type="NCBI Taxonomy" id="1078754"/>
    <lineage>
        <taxon>Bacteria</taxon>
        <taxon>Pseudomonadati</taxon>
        <taxon>Bacteroidota</taxon>
        <taxon>Cytophagia</taxon>
        <taxon>Cytophagales</taxon>
        <taxon>Spirosomataceae</taxon>
        <taxon>Dyadobacter</taxon>
    </lineage>
</organism>
<keyword evidence="2" id="KW-1185">Reference proteome</keyword>
<dbReference type="InterPro" id="IPR032593">
    <property type="entry name" value="DUF4907"/>
</dbReference>
<accession>A0ABX0UPP4</accession>
<evidence type="ECO:0008006" key="3">
    <source>
        <dbReference type="Google" id="ProtNLM"/>
    </source>
</evidence>
<dbReference type="Proteomes" id="UP001179181">
    <property type="component" value="Unassembled WGS sequence"/>
</dbReference>
<evidence type="ECO:0000313" key="2">
    <source>
        <dbReference type="Proteomes" id="UP001179181"/>
    </source>
</evidence>
<evidence type="ECO:0000313" key="1">
    <source>
        <dbReference type="EMBL" id="NIJ54949.1"/>
    </source>
</evidence>
<gene>
    <name evidence="1" type="ORF">FHS68_004136</name>
</gene>
<protein>
    <recommendedName>
        <fullName evidence="3">DUF4907 domain-containing protein</fullName>
    </recommendedName>
</protein>
<reference evidence="1 2" key="1">
    <citation type="submission" date="2020-03" db="EMBL/GenBank/DDBJ databases">
        <title>Genomic Encyclopedia of Type Strains, Phase IV (KMG-IV): sequencing the most valuable type-strain genomes for metagenomic binning, comparative biology and taxonomic classification.</title>
        <authorList>
            <person name="Goeker M."/>
        </authorList>
    </citation>
    <scope>NUCLEOTIDE SEQUENCE [LARGE SCALE GENOMIC DNA]</scope>
    <source>
        <strain evidence="1 2">DSM 102865</strain>
    </source>
</reference>
<proteinExistence type="predicted"/>